<dbReference type="InterPro" id="IPR014710">
    <property type="entry name" value="RmlC-like_jellyroll"/>
</dbReference>
<dbReference type="Gene3D" id="1.10.10.60">
    <property type="entry name" value="Homeodomain-like"/>
    <property type="match status" value="1"/>
</dbReference>
<dbReference type="SUPFAM" id="SSF51206">
    <property type="entry name" value="cAMP-binding domain-like"/>
    <property type="match status" value="1"/>
</dbReference>
<dbReference type="Pfam" id="PF12833">
    <property type="entry name" value="HTH_18"/>
    <property type="match status" value="1"/>
</dbReference>
<dbReference type="PROSITE" id="PS50042">
    <property type="entry name" value="CNMP_BINDING_3"/>
    <property type="match status" value="1"/>
</dbReference>
<accession>A0ABR6VYL5</accession>
<dbReference type="Gene3D" id="2.60.120.10">
    <property type="entry name" value="Jelly Rolls"/>
    <property type="match status" value="1"/>
</dbReference>
<evidence type="ECO:0000313" key="5">
    <source>
        <dbReference type="Proteomes" id="UP000659698"/>
    </source>
</evidence>
<keyword evidence="5" id="KW-1185">Reference proteome</keyword>
<keyword evidence="1" id="KW-0238">DNA-binding</keyword>
<dbReference type="EMBL" id="JACOAF010000058">
    <property type="protein sequence ID" value="MBC3542249.1"/>
    <property type="molecule type" value="Genomic_DNA"/>
</dbReference>
<dbReference type="RefSeq" id="WP_186641957.1">
    <property type="nucleotide sequence ID" value="NZ_JACOAF010000058.1"/>
</dbReference>
<dbReference type="SMART" id="SM00342">
    <property type="entry name" value="HTH_ARAC"/>
    <property type="match status" value="1"/>
</dbReference>
<evidence type="ECO:0000313" key="4">
    <source>
        <dbReference type="EMBL" id="MBC3542249.1"/>
    </source>
</evidence>
<dbReference type="Pfam" id="PF00027">
    <property type="entry name" value="cNMP_binding"/>
    <property type="match status" value="1"/>
</dbReference>
<evidence type="ECO:0000259" key="2">
    <source>
        <dbReference type="PROSITE" id="PS01124"/>
    </source>
</evidence>
<evidence type="ECO:0000259" key="3">
    <source>
        <dbReference type="PROSITE" id="PS50042"/>
    </source>
</evidence>
<dbReference type="PROSITE" id="PS01124">
    <property type="entry name" value="HTH_ARAC_FAMILY_2"/>
    <property type="match status" value="1"/>
</dbReference>
<feature type="domain" description="Cyclic nucleotide-binding" evidence="3">
    <location>
        <begin position="40"/>
        <end position="136"/>
    </location>
</feature>
<organism evidence="4 5">
    <name type="scientific">Rufibacter sediminis</name>
    <dbReference type="NCBI Taxonomy" id="2762756"/>
    <lineage>
        <taxon>Bacteria</taxon>
        <taxon>Pseudomonadati</taxon>
        <taxon>Bacteroidota</taxon>
        <taxon>Cytophagia</taxon>
        <taxon>Cytophagales</taxon>
        <taxon>Hymenobacteraceae</taxon>
        <taxon>Rufibacter</taxon>
    </lineage>
</organism>
<reference evidence="4 5" key="1">
    <citation type="journal article" date="2019" name="Int. J. Syst. Evol. Microbiol.">
        <title>Rufibacter sediminis sp. nov., isolated from freshwater lake sediment.</title>
        <authorList>
            <person name="Qu J.H."/>
            <person name="Zhang L.J."/>
            <person name="Fu Y.H."/>
            <person name="Li H.F."/>
        </authorList>
    </citation>
    <scope>NUCLEOTIDE SEQUENCE [LARGE SCALE GENOMIC DNA]</scope>
    <source>
        <strain evidence="4 5">H-1</strain>
    </source>
</reference>
<dbReference type="InterPro" id="IPR018490">
    <property type="entry name" value="cNMP-bd_dom_sf"/>
</dbReference>
<feature type="domain" description="HTH araC/xylS-type" evidence="2">
    <location>
        <begin position="229"/>
        <end position="334"/>
    </location>
</feature>
<sequence>MQRPTLRYYLIMTYSSLEDIPAKTEDVAHILKLLEVQHPIAPALKAEFYKLSIMVQLQAGEHLLYQGERCFHMYFIRKGALMAYSQHKQKQITTYISVENEFVSSLSGLYGQQPSREAIVAVEPTLLVGVHTDILQGWYARFFDLNFIIRQVYENYYRDAQERSHVVRIGNAKERYLYFIHSKPGYIDRLPLKCVASFLDMKPETLSRIKKQSQSQPAMDAQEADSLLRQAAQVMQETECFKEKTLKVHTLAERLGIPAYKLSWVLNSYSKTSFTDFVNQYRISYLKEQLEKEESLQNLTLEALALKAGFASRSGFYKAFNKAEGTSPKAYLSAKKLSDNSLPKALPRKQPGIGETVTISEVFQ</sequence>
<dbReference type="PANTHER" id="PTHR43280">
    <property type="entry name" value="ARAC-FAMILY TRANSCRIPTIONAL REGULATOR"/>
    <property type="match status" value="1"/>
</dbReference>
<proteinExistence type="predicted"/>
<protein>
    <submittedName>
        <fullName evidence="4">Helix-turn-helix domain-containing protein</fullName>
    </submittedName>
</protein>
<dbReference type="InterPro" id="IPR018060">
    <property type="entry name" value="HTH_AraC"/>
</dbReference>
<comment type="caution">
    <text evidence="4">The sequence shown here is derived from an EMBL/GenBank/DDBJ whole genome shotgun (WGS) entry which is preliminary data.</text>
</comment>
<gene>
    <name evidence="4" type="ORF">H7U12_21375</name>
</gene>
<dbReference type="PANTHER" id="PTHR43280:SF29">
    <property type="entry name" value="ARAC-FAMILY TRANSCRIPTIONAL REGULATOR"/>
    <property type="match status" value="1"/>
</dbReference>
<name>A0ABR6VYL5_9BACT</name>
<dbReference type="InterPro" id="IPR000595">
    <property type="entry name" value="cNMP-bd_dom"/>
</dbReference>
<evidence type="ECO:0000256" key="1">
    <source>
        <dbReference type="ARBA" id="ARBA00023125"/>
    </source>
</evidence>
<dbReference type="Proteomes" id="UP000659698">
    <property type="component" value="Unassembled WGS sequence"/>
</dbReference>